<accession>A0A1Y1UTU6</accession>
<feature type="region of interest" description="Disordered" evidence="1">
    <location>
        <begin position="78"/>
        <end position="152"/>
    </location>
</feature>
<comment type="caution">
    <text evidence="2">The sequence shown here is derived from an EMBL/GenBank/DDBJ whole genome shotgun (WGS) entry which is preliminary data.</text>
</comment>
<feature type="compositionally biased region" description="Low complexity" evidence="1">
    <location>
        <begin position="114"/>
        <end position="124"/>
    </location>
</feature>
<keyword evidence="3" id="KW-1185">Reference proteome</keyword>
<feature type="non-terminal residue" evidence="2">
    <location>
        <position position="152"/>
    </location>
</feature>
<feature type="compositionally biased region" description="Polar residues" evidence="1">
    <location>
        <begin position="96"/>
        <end position="108"/>
    </location>
</feature>
<reference evidence="2 3" key="1">
    <citation type="submission" date="2016-08" db="EMBL/GenBank/DDBJ databases">
        <title>A Parts List for Fungal Cellulosomes Revealed by Comparative Genomics.</title>
        <authorList>
            <consortium name="DOE Joint Genome Institute"/>
            <person name="Haitjema C.H."/>
            <person name="Gilmore S.P."/>
            <person name="Henske J.K."/>
            <person name="Solomon K.V."/>
            <person name="De Groot R."/>
            <person name="Kuo A."/>
            <person name="Mondo S.J."/>
            <person name="Salamov A.A."/>
            <person name="Labutti K."/>
            <person name="Zhao Z."/>
            <person name="Chiniquy J."/>
            <person name="Barry K."/>
            <person name="Brewer H.M."/>
            <person name="Purvine S.O."/>
            <person name="Wright A.T."/>
            <person name="Boxma B."/>
            <person name="Van Alen T."/>
            <person name="Hackstein J.H."/>
            <person name="Baker S.E."/>
            <person name="Grigoriev I.V."/>
            <person name="O'Malley M.A."/>
        </authorList>
    </citation>
    <scope>NUCLEOTIDE SEQUENCE [LARGE SCALE GENOMIC DNA]</scope>
    <source>
        <strain evidence="2 3">S4</strain>
    </source>
</reference>
<evidence type="ECO:0000313" key="2">
    <source>
        <dbReference type="EMBL" id="ORX41451.1"/>
    </source>
</evidence>
<name>A0A1Y1UTU6_9FUNG</name>
<organism evidence="2 3">
    <name type="scientific">Anaeromyces robustus</name>
    <dbReference type="NCBI Taxonomy" id="1754192"/>
    <lineage>
        <taxon>Eukaryota</taxon>
        <taxon>Fungi</taxon>
        <taxon>Fungi incertae sedis</taxon>
        <taxon>Chytridiomycota</taxon>
        <taxon>Chytridiomycota incertae sedis</taxon>
        <taxon>Neocallimastigomycetes</taxon>
        <taxon>Neocallimastigales</taxon>
        <taxon>Neocallimastigaceae</taxon>
        <taxon>Anaeromyces</taxon>
    </lineage>
</organism>
<proteinExistence type="predicted"/>
<evidence type="ECO:0000256" key="1">
    <source>
        <dbReference type="SAM" id="MobiDB-lite"/>
    </source>
</evidence>
<protein>
    <submittedName>
        <fullName evidence="2">Uncharacterized protein</fullName>
    </submittedName>
</protein>
<dbReference type="EMBL" id="MCFG01000864">
    <property type="protein sequence ID" value="ORX41451.1"/>
    <property type="molecule type" value="Genomic_DNA"/>
</dbReference>
<dbReference type="Proteomes" id="UP000193944">
    <property type="component" value="Unassembled WGS sequence"/>
</dbReference>
<sequence length="152" mass="17978">MVRTSRVRNLSIPKIHIFIIFILAINFTKQNYSDWLNFGLRVYFEFIVKDIYLYKNIKTNKPVNTELLNNNNYSSLNRRDKKTYKTSLKRKHSLVESDSSLGNENNTIQHKRINTNTCPTNNIPLKRRNENLDNGENKKLKHSPIEKVKRPS</sequence>
<gene>
    <name evidence="2" type="ORF">BCR32DRAFT_288491</name>
</gene>
<feature type="compositionally biased region" description="Basic and acidic residues" evidence="1">
    <location>
        <begin position="127"/>
        <end position="152"/>
    </location>
</feature>
<reference evidence="2 3" key="2">
    <citation type="submission" date="2016-08" db="EMBL/GenBank/DDBJ databases">
        <title>Pervasive Adenine N6-methylation of Active Genes in Fungi.</title>
        <authorList>
            <consortium name="DOE Joint Genome Institute"/>
            <person name="Mondo S.J."/>
            <person name="Dannebaum R.O."/>
            <person name="Kuo R.C."/>
            <person name="Labutti K."/>
            <person name="Haridas S."/>
            <person name="Kuo A."/>
            <person name="Salamov A."/>
            <person name="Ahrendt S.R."/>
            <person name="Lipzen A."/>
            <person name="Sullivan W."/>
            <person name="Andreopoulos W.B."/>
            <person name="Clum A."/>
            <person name="Lindquist E."/>
            <person name="Daum C."/>
            <person name="Ramamoorthy G.K."/>
            <person name="Gryganskyi A."/>
            <person name="Culley D."/>
            <person name="Magnuson J.K."/>
            <person name="James T.Y."/>
            <person name="O'Malley M.A."/>
            <person name="Stajich J.E."/>
            <person name="Spatafora J.W."/>
            <person name="Visel A."/>
            <person name="Grigoriev I.V."/>
        </authorList>
    </citation>
    <scope>NUCLEOTIDE SEQUENCE [LARGE SCALE GENOMIC DNA]</scope>
    <source>
        <strain evidence="2 3">S4</strain>
    </source>
</reference>
<dbReference type="AlphaFoldDB" id="A0A1Y1UTU6"/>
<evidence type="ECO:0000313" key="3">
    <source>
        <dbReference type="Proteomes" id="UP000193944"/>
    </source>
</evidence>
<feature type="compositionally biased region" description="Basic residues" evidence="1">
    <location>
        <begin position="79"/>
        <end position="92"/>
    </location>
</feature>